<proteinExistence type="predicted"/>
<comment type="caution">
    <text evidence="1">The sequence shown here is derived from an EMBL/GenBank/DDBJ whole genome shotgun (WGS) entry which is preliminary data.</text>
</comment>
<accession>A0ABN9C4B1</accession>
<evidence type="ECO:0000313" key="1">
    <source>
        <dbReference type="EMBL" id="CAI9554825.1"/>
    </source>
</evidence>
<organism evidence="1 2">
    <name type="scientific">Staurois parvus</name>
    <dbReference type="NCBI Taxonomy" id="386267"/>
    <lineage>
        <taxon>Eukaryota</taxon>
        <taxon>Metazoa</taxon>
        <taxon>Chordata</taxon>
        <taxon>Craniata</taxon>
        <taxon>Vertebrata</taxon>
        <taxon>Euteleostomi</taxon>
        <taxon>Amphibia</taxon>
        <taxon>Batrachia</taxon>
        <taxon>Anura</taxon>
        <taxon>Neobatrachia</taxon>
        <taxon>Ranoidea</taxon>
        <taxon>Ranidae</taxon>
        <taxon>Staurois</taxon>
    </lineage>
</organism>
<keyword evidence="2" id="KW-1185">Reference proteome</keyword>
<sequence>MLPKLMCAVNCLQHCFCFFFFFCWRVPFCYSKSSHL</sequence>
<name>A0ABN9C4B1_9NEOB</name>
<gene>
    <name evidence="1" type="ORF">SPARVUS_LOCUS4281664</name>
</gene>
<dbReference type="Proteomes" id="UP001162483">
    <property type="component" value="Unassembled WGS sequence"/>
</dbReference>
<feature type="non-terminal residue" evidence="1">
    <location>
        <position position="36"/>
    </location>
</feature>
<evidence type="ECO:0000313" key="2">
    <source>
        <dbReference type="Proteomes" id="UP001162483"/>
    </source>
</evidence>
<protein>
    <submittedName>
        <fullName evidence="1">Uncharacterized protein</fullName>
    </submittedName>
</protein>
<dbReference type="EMBL" id="CATNWA010007783">
    <property type="protein sequence ID" value="CAI9554825.1"/>
    <property type="molecule type" value="Genomic_DNA"/>
</dbReference>
<reference evidence="1" key="1">
    <citation type="submission" date="2023-05" db="EMBL/GenBank/DDBJ databases">
        <authorList>
            <person name="Stuckert A."/>
        </authorList>
    </citation>
    <scope>NUCLEOTIDE SEQUENCE</scope>
</reference>